<evidence type="ECO:0000259" key="3">
    <source>
        <dbReference type="PROSITE" id="PS51841"/>
    </source>
</evidence>
<proteinExistence type="predicted"/>
<sequence length="846" mass="88730">MRSSLLKAGTALAAAATLALGFTAPAGALAPAVTVSANVSGTDLIINEAYLSGGSAGAAFKNKFIELYNPTSQAITLDGNYSIAYRSATGTSNPGNFQLTGTVPAKGYFVIKGGTNGTNGADLPNVGATTGINPSGTNGTLVLTRSASAISLPTGSITNNAQVVDLLGYGTSNTFETVAAQSPSSTTDVKSVNRTNFVDTDHNANDFVLSPTITPGTANAGTTGGETPGGDTEAPLKTIAEIQGTGTTTPLPASDVRTRGIVTAVYPTGGFNGYYLQTPGTGGDSLPAASEGIFIYSSATVDEVQIGDYVEVTGEPAEYFNLTQLKVSAGGVKQLTEPAEAIKPLTIAWPTTDAERERVEGMVFDPQGEYTVADNYSLNQYAEIGLAFGTSDLVDGATTLVQPTDVEAPGSAAAADLAVENYQRSVTLDDGATTNFLSNANKSIALPYLTEEAPIRVGAPVQFATDVILDYRNSTWKFQPLTQLTASNAASVQPATFTNTRTAAPDEVGGNVKIASFNVLNYFTTTGDQLTGCTYYRDRAGNPITVSGGCLARGAANAENLQRQQDKIVAAINGLDADVVSLEEIENSAAFGKDRDEALATLVAALNADRPGTWDYVRSPEALPASEDVIRTAFIFKPSVVKTVDESVILDDPAFSNARQPLAQAFQKVDGNSKTRFLAVVNHFKSKGSAPSTGENADNGQGGWSAARVAQAEALVKFADSLKLERNTDKVFLTGDFNSYTQEDPMQVLYEAGYINQNAKTGDYTYLFDGLVGSLDHILASPAANQLVTGVDIWNINADEPIALEYSRYNYNATNFYAPTPYRASDHDPVIVGFEVAKDSPKPVRP</sequence>
<dbReference type="CDD" id="cd10283">
    <property type="entry name" value="MnuA_DNase1-like"/>
    <property type="match status" value="1"/>
</dbReference>
<accession>A0A1L2ZNG5</accession>
<feature type="signal peptide" evidence="2">
    <location>
        <begin position="1"/>
        <end position="28"/>
    </location>
</feature>
<feature type="domain" description="LTD" evidence="3">
    <location>
        <begin position="31"/>
        <end position="171"/>
    </location>
</feature>
<evidence type="ECO:0000256" key="2">
    <source>
        <dbReference type="SAM" id="SignalP"/>
    </source>
</evidence>
<dbReference type="Pfam" id="PF03372">
    <property type="entry name" value="Exo_endo_phos"/>
    <property type="match status" value="1"/>
</dbReference>
<evidence type="ECO:0000256" key="1">
    <source>
        <dbReference type="SAM" id="MobiDB-lite"/>
    </source>
</evidence>
<dbReference type="Gene3D" id="3.60.10.10">
    <property type="entry name" value="Endonuclease/exonuclease/phosphatase"/>
    <property type="match status" value="1"/>
</dbReference>
<dbReference type="Proteomes" id="UP000183530">
    <property type="component" value="Chromosome"/>
</dbReference>
<dbReference type="PANTHER" id="PTHR42834">
    <property type="entry name" value="ENDONUCLEASE/EXONUCLEASE/PHOSPHATASE FAMILY PROTEIN (AFU_ORTHOLOGUE AFUA_3G09210)"/>
    <property type="match status" value="1"/>
</dbReference>
<protein>
    <recommendedName>
        <fullName evidence="3">LTD domain-containing protein</fullName>
    </recommendedName>
</protein>
<dbReference type="EMBL" id="CP018135">
    <property type="protein sequence ID" value="APF40676.1"/>
    <property type="molecule type" value="Genomic_DNA"/>
</dbReference>
<organism evidence="4 5">
    <name type="scientific">Neomicrococcus aestuarii</name>
    <dbReference type="NCBI Taxonomy" id="556325"/>
    <lineage>
        <taxon>Bacteria</taxon>
        <taxon>Bacillati</taxon>
        <taxon>Actinomycetota</taxon>
        <taxon>Actinomycetes</taxon>
        <taxon>Micrococcales</taxon>
        <taxon>Micrococcaceae</taxon>
        <taxon>Neomicrococcus</taxon>
    </lineage>
</organism>
<keyword evidence="5" id="KW-1185">Reference proteome</keyword>
<dbReference type="InterPro" id="IPR047971">
    <property type="entry name" value="ExeM-like"/>
</dbReference>
<dbReference type="PROSITE" id="PS51841">
    <property type="entry name" value="LTD"/>
    <property type="match status" value="1"/>
</dbReference>
<dbReference type="SUPFAM" id="SSF56219">
    <property type="entry name" value="DNase I-like"/>
    <property type="match status" value="1"/>
</dbReference>
<dbReference type="KEGG" id="nae:BHE16_06235"/>
<reference evidence="4 5" key="1">
    <citation type="submission" date="2016-11" db="EMBL/GenBank/DDBJ databases">
        <title>Genome sequencing of Zhihengliuella aestuarii B18 antagonistic to Plasmodiophora brassicae.</title>
        <authorList>
            <person name="Luo Y."/>
        </authorList>
    </citation>
    <scope>NUCLEOTIDE SEQUENCE [LARGE SCALE GENOMIC DNA]</scope>
    <source>
        <strain evidence="4 5">B18</strain>
    </source>
</reference>
<dbReference type="GO" id="GO:0003824">
    <property type="term" value="F:catalytic activity"/>
    <property type="evidence" value="ECO:0007669"/>
    <property type="project" value="InterPro"/>
</dbReference>
<dbReference type="NCBIfam" id="NF033681">
    <property type="entry name" value="ExeM_NucH_DNase"/>
    <property type="match status" value="1"/>
</dbReference>
<evidence type="ECO:0000313" key="5">
    <source>
        <dbReference type="Proteomes" id="UP000183530"/>
    </source>
</evidence>
<evidence type="ECO:0000313" key="4">
    <source>
        <dbReference type="EMBL" id="APF40676.1"/>
    </source>
</evidence>
<name>A0A1L2ZNG5_9MICC</name>
<dbReference type="InterPro" id="IPR005135">
    <property type="entry name" value="Endo/exonuclease/phosphatase"/>
</dbReference>
<keyword evidence="2" id="KW-0732">Signal</keyword>
<dbReference type="AlphaFoldDB" id="A0A1L2ZNG5"/>
<dbReference type="InterPro" id="IPR001322">
    <property type="entry name" value="Lamin_tail_dom"/>
</dbReference>
<feature type="region of interest" description="Disordered" evidence="1">
    <location>
        <begin position="207"/>
        <end position="230"/>
    </location>
</feature>
<dbReference type="CDD" id="cd04486">
    <property type="entry name" value="YhcR_OBF_like"/>
    <property type="match status" value="1"/>
</dbReference>
<dbReference type="InterPro" id="IPR036691">
    <property type="entry name" value="Endo/exonu/phosph_ase_sf"/>
</dbReference>
<dbReference type="STRING" id="556325.BHE16_06235"/>
<dbReference type="RefSeq" id="WP_071894157.1">
    <property type="nucleotide sequence ID" value="NZ_CP018135.1"/>
</dbReference>
<dbReference type="PANTHER" id="PTHR42834:SF1">
    <property type="entry name" value="ENDONUCLEASE_EXONUCLEASE_PHOSPHATASE FAMILY PROTEIN (AFU_ORTHOLOGUE AFUA_3G09210)"/>
    <property type="match status" value="1"/>
</dbReference>
<dbReference type="Pfam" id="PF00932">
    <property type="entry name" value="LTD"/>
    <property type="match status" value="1"/>
</dbReference>
<gene>
    <name evidence="4" type="ORF">BHE16_06235</name>
</gene>
<feature type="chain" id="PRO_5038682961" description="LTD domain-containing protein" evidence="2">
    <location>
        <begin position="29"/>
        <end position="846"/>
    </location>
</feature>